<dbReference type="Pfam" id="PF01535">
    <property type="entry name" value="PPR"/>
    <property type="match status" value="1"/>
</dbReference>
<evidence type="ECO:0000313" key="6">
    <source>
        <dbReference type="Proteomes" id="UP000823674"/>
    </source>
</evidence>
<dbReference type="Pfam" id="PF13041">
    <property type="entry name" value="PPR_2"/>
    <property type="match status" value="3"/>
</dbReference>
<organism evidence="5 6">
    <name type="scientific">Brassica rapa subsp. trilocularis</name>
    <dbReference type="NCBI Taxonomy" id="1813537"/>
    <lineage>
        <taxon>Eukaryota</taxon>
        <taxon>Viridiplantae</taxon>
        <taxon>Streptophyta</taxon>
        <taxon>Embryophyta</taxon>
        <taxon>Tracheophyta</taxon>
        <taxon>Spermatophyta</taxon>
        <taxon>Magnoliopsida</taxon>
        <taxon>eudicotyledons</taxon>
        <taxon>Gunneridae</taxon>
        <taxon>Pentapetalae</taxon>
        <taxon>rosids</taxon>
        <taxon>malvids</taxon>
        <taxon>Brassicales</taxon>
        <taxon>Brassicaceae</taxon>
        <taxon>Brassiceae</taxon>
        <taxon>Brassica</taxon>
    </lineage>
</organism>
<dbReference type="PROSITE" id="PS51375">
    <property type="entry name" value="PPR"/>
    <property type="match status" value="5"/>
</dbReference>
<dbReference type="EMBL" id="JADBGQ010000008">
    <property type="protein sequence ID" value="KAG5382443.1"/>
    <property type="molecule type" value="Genomic_DNA"/>
</dbReference>
<dbReference type="NCBIfam" id="TIGR00756">
    <property type="entry name" value="PPR"/>
    <property type="match status" value="7"/>
</dbReference>
<keyword evidence="2" id="KW-0677">Repeat</keyword>
<evidence type="ECO:0000313" key="5">
    <source>
        <dbReference type="EMBL" id="KAG5382443.1"/>
    </source>
</evidence>
<keyword evidence="6" id="KW-1185">Reference proteome</keyword>
<feature type="repeat" description="PPR" evidence="3">
    <location>
        <begin position="328"/>
        <end position="362"/>
    </location>
</feature>
<proteinExistence type="inferred from homology"/>
<dbReference type="PANTHER" id="PTHR47447:SF28">
    <property type="entry name" value="PENTACOTRIPEPTIDE-REPEAT REGION OF PRORP DOMAIN-CONTAINING PROTEIN"/>
    <property type="match status" value="1"/>
</dbReference>
<accession>A0ABQ7L772</accession>
<name>A0ABQ7L772_BRACM</name>
<evidence type="ECO:0008006" key="7">
    <source>
        <dbReference type="Google" id="ProtNLM"/>
    </source>
</evidence>
<dbReference type="Gene3D" id="1.25.40.10">
    <property type="entry name" value="Tetratricopeptide repeat domain"/>
    <property type="match status" value="3"/>
</dbReference>
<comment type="similarity">
    <text evidence="1">Belongs to the PPR family. P subfamily.</text>
</comment>
<protein>
    <recommendedName>
        <fullName evidence="7">Pentacotripeptide-repeat region of PRORP domain-containing protein</fullName>
    </recommendedName>
</protein>
<dbReference type="PANTHER" id="PTHR47447">
    <property type="entry name" value="OS03G0856100 PROTEIN"/>
    <property type="match status" value="1"/>
</dbReference>
<feature type="compositionally biased region" description="Polar residues" evidence="4">
    <location>
        <begin position="45"/>
        <end position="59"/>
    </location>
</feature>
<dbReference type="Proteomes" id="UP000823674">
    <property type="component" value="Chromosome A09"/>
</dbReference>
<evidence type="ECO:0000256" key="1">
    <source>
        <dbReference type="ARBA" id="ARBA00007626"/>
    </source>
</evidence>
<comment type="caution">
    <text evidence="5">The sequence shown here is derived from an EMBL/GenBank/DDBJ whole genome shotgun (WGS) entry which is preliminary data.</text>
</comment>
<feature type="repeat" description="PPR" evidence="3">
    <location>
        <begin position="363"/>
        <end position="397"/>
    </location>
</feature>
<feature type="region of interest" description="Disordered" evidence="4">
    <location>
        <begin position="1"/>
        <end position="59"/>
    </location>
</feature>
<sequence length="457" mass="50533">MGKIPSSFRSLTSTQLIKKPTPSPPPRNSQNRITGTHHDSPKPPQTTTPSRNPFKSPNLSSAKSLFNSIAATSKTPLDTKFHNSVLQSYASIASVDDAVNLFHHILKSQPTFSPEPSTFNILLSHACRSPDSPLSNVHRVLNLMVNSGVAPNNVTTDIAARSLCESDRISDARDLVMELSEKHSPPDMFTYNYLLKQLCKYESLNAVYEFRDKMKESFNVKPDLVSYTILIDHVCNSKNLREAMKLVSDLGVDGFKPDCFVYNTIMKGFCTLSKGSEAVGVFKKMKEDGVEPDRITYNTLIFGLSKSGRVEEARKYLQTMDEAGYEPDAVAYTALMNGMCRKGASLGALSLLEEMEARGCAPNDVTYNTLLYGLCKGRLMEKGIEFYEMMKSKGLKLESYAYATLVRALVRSGKVAEAYEVFDYAVGSKSLSDASAYATLETSLKWVKKAKEQGLAD</sequence>
<dbReference type="InterPro" id="IPR011990">
    <property type="entry name" value="TPR-like_helical_dom_sf"/>
</dbReference>
<gene>
    <name evidence="5" type="primary">A09p012620.1_BraROA</name>
    <name evidence="5" type="ORF">IGI04_033913</name>
</gene>
<reference evidence="5 6" key="1">
    <citation type="submission" date="2021-03" db="EMBL/GenBank/DDBJ databases">
        <authorList>
            <person name="King G.J."/>
            <person name="Bancroft I."/>
            <person name="Baten A."/>
            <person name="Bloomfield J."/>
            <person name="Borpatragohain P."/>
            <person name="He Z."/>
            <person name="Irish N."/>
            <person name="Irwin J."/>
            <person name="Liu K."/>
            <person name="Mauleon R.P."/>
            <person name="Moore J."/>
            <person name="Morris R."/>
            <person name="Ostergaard L."/>
            <person name="Wang B."/>
            <person name="Wells R."/>
        </authorList>
    </citation>
    <scope>NUCLEOTIDE SEQUENCE [LARGE SCALE GENOMIC DNA]</scope>
    <source>
        <strain evidence="5">R-o-18</strain>
        <tissue evidence="5">Leaf</tissue>
    </source>
</reference>
<feature type="repeat" description="PPR" evidence="3">
    <location>
        <begin position="223"/>
        <end position="257"/>
    </location>
</feature>
<evidence type="ECO:0000256" key="3">
    <source>
        <dbReference type="PROSITE-ProRule" id="PRU00708"/>
    </source>
</evidence>
<evidence type="ECO:0000256" key="4">
    <source>
        <dbReference type="SAM" id="MobiDB-lite"/>
    </source>
</evidence>
<feature type="compositionally biased region" description="Polar residues" evidence="4">
    <location>
        <begin position="7"/>
        <end position="16"/>
    </location>
</feature>
<dbReference type="InterPro" id="IPR002885">
    <property type="entry name" value="PPR_rpt"/>
</dbReference>
<evidence type="ECO:0000256" key="2">
    <source>
        <dbReference type="ARBA" id="ARBA00022737"/>
    </source>
</evidence>
<feature type="repeat" description="PPR" evidence="3">
    <location>
        <begin position="258"/>
        <end position="292"/>
    </location>
</feature>
<feature type="repeat" description="PPR" evidence="3">
    <location>
        <begin position="293"/>
        <end position="327"/>
    </location>
</feature>